<protein>
    <submittedName>
        <fullName evidence="2">Uncharacterized protein</fullName>
    </submittedName>
</protein>
<dbReference type="EMBL" id="CADIKH010000010">
    <property type="protein sequence ID" value="CAB3755656.1"/>
    <property type="molecule type" value="Genomic_DNA"/>
</dbReference>
<sequence>MSHAVMSLTVLAAQRLQDNPGAPPNAARDTASSASAQQTDLSRR</sequence>
<keyword evidence="3" id="KW-1185">Reference proteome</keyword>
<evidence type="ECO:0000256" key="1">
    <source>
        <dbReference type="SAM" id="MobiDB-lite"/>
    </source>
</evidence>
<reference evidence="2 3" key="1">
    <citation type="submission" date="2020-04" db="EMBL/GenBank/DDBJ databases">
        <authorList>
            <person name="De Canck E."/>
        </authorList>
    </citation>
    <scope>NUCLEOTIDE SEQUENCE [LARGE SCALE GENOMIC DNA]</scope>
    <source>
        <strain evidence="2 3">LMG 29542</strain>
    </source>
</reference>
<feature type="region of interest" description="Disordered" evidence="1">
    <location>
        <begin position="15"/>
        <end position="44"/>
    </location>
</feature>
<name>A0A6J5DRZ2_9BURK</name>
<evidence type="ECO:0000313" key="2">
    <source>
        <dbReference type="EMBL" id="CAB3755656.1"/>
    </source>
</evidence>
<proteinExistence type="predicted"/>
<dbReference type="AlphaFoldDB" id="A0A6J5DRZ2"/>
<organism evidence="2 3">
    <name type="scientific">Paraburkholderia humisilvae</name>
    <dbReference type="NCBI Taxonomy" id="627669"/>
    <lineage>
        <taxon>Bacteria</taxon>
        <taxon>Pseudomonadati</taxon>
        <taxon>Pseudomonadota</taxon>
        <taxon>Betaproteobacteria</taxon>
        <taxon>Burkholderiales</taxon>
        <taxon>Burkholderiaceae</taxon>
        <taxon>Paraburkholderia</taxon>
    </lineage>
</organism>
<accession>A0A6J5DRZ2</accession>
<gene>
    <name evidence="2" type="ORF">LMG29542_02655</name>
</gene>
<feature type="compositionally biased region" description="Polar residues" evidence="1">
    <location>
        <begin position="30"/>
        <end position="44"/>
    </location>
</feature>
<evidence type="ECO:0000313" key="3">
    <source>
        <dbReference type="Proteomes" id="UP000494363"/>
    </source>
</evidence>
<dbReference type="Proteomes" id="UP000494363">
    <property type="component" value="Unassembled WGS sequence"/>
</dbReference>